<organism evidence="1 2">
    <name type="scientific">Aquilegia coerulea</name>
    <name type="common">Rocky mountain columbine</name>
    <dbReference type="NCBI Taxonomy" id="218851"/>
    <lineage>
        <taxon>Eukaryota</taxon>
        <taxon>Viridiplantae</taxon>
        <taxon>Streptophyta</taxon>
        <taxon>Embryophyta</taxon>
        <taxon>Tracheophyta</taxon>
        <taxon>Spermatophyta</taxon>
        <taxon>Magnoliopsida</taxon>
        <taxon>Ranunculales</taxon>
        <taxon>Ranunculaceae</taxon>
        <taxon>Thalictroideae</taxon>
        <taxon>Aquilegia</taxon>
    </lineage>
</organism>
<dbReference type="Proteomes" id="UP000230069">
    <property type="component" value="Unassembled WGS sequence"/>
</dbReference>
<name>A0A2G5EMM0_AQUCA</name>
<dbReference type="AlphaFoldDB" id="A0A2G5EMM0"/>
<evidence type="ECO:0000313" key="2">
    <source>
        <dbReference type="Proteomes" id="UP000230069"/>
    </source>
</evidence>
<proteinExistence type="predicted"/>
<sequence>MKISVCNHLCGSEKLCFCYGKGMESRKIITSSTTTTNLTWPNKQQDLCSALLDKVSLTFNGVNEDDGGLLEGAFYSLQKLQESLLRGLRRSKRCYNLLALVDGMDNSSYKETRVYDDEENESINGDLHPQGDRNTILFI</sequence>
<dbReference type="EMBL" id="KZ305023">
    <property type="protein sequence ID" value="PIA56994.1"/>
    <property type="molecule type" value="Genomic_DNA"/>
</dbReference>
<gene>
    <name evidence="1" type="ORF">AQUCO_00600008v1</name>
</gene>
<reference evidence="1 2" key="1">
    <citation type="submission" date="2017-09" db="EMBL/GenBank/DDBJ databases">
        <title>WGS assembly of Aquilegia coerulea Goldsmith.</title>
        <authorList>
            <person name="Hodges S."/>
            <person name="Kramer E."/>
            <person name="Nordborg M."/>
            <person name="Tomkins J."/>
            <person name="Borevitz J."/>
            <person name="Derieg N."/>
            <person name="Yan J."/>
            <person name="Mihaltcheva S."/>
            <person name="Hayes R.D."/>
            <person name="Rokhsar D."/>
        </authorList>
    </citation>
    <scope>NUCLEOTIDE SEQUENCE [LARGE SCALE GENOMIC DNA]</scope>
    <source>
        <strain evidence="2">cv. Goldsmith</strain>
    </source>
</reference>
<keyword evidence="2" id="KW-1185">Reference proteome</keyword>
<accession>A0A2G5EMM0</accession>
<dbReference type="InParanoid" id="A0A2G5EMM0"/>
<evidence type="ECO:0000313" key="1">
    <source>
        <dbReference type="EMBL" id="PIA56994.1"/>
    </source>
</evidence>
<protein>
    <submittedName>
        <fullName evidence="1">Uncharacterized protein</fullName>
    </submittedName>
</protein>